<accession>A0A1H6K1P4</accession>
<feature type="compositionally biased region" description="Basic and acidic residues" evidence="1">
    <location>
        <begin position="11"/>
        <end position="23"/>
    </location>
</feature>
<proteinExistence type="predicted"/>
<evidence type="ECO:0000313" key="2">
    <source>
        <dbReference type="EMBL" id="SEH68871.1"/>
    </source>
</evidence>
<dbReference type="Pfam" id="PF24033">
    <property type="entry name" value="DUF7342"/>
    <property type="match status" value="1"/>
</dbReference>
<gene>
    <name evidence="2" type="ORF">SAMN05192561_1385</name>
</gene>
<dbReference type="InterPro" id="IPR036390">
    <property type="entry name" value="WH_DNA-bd_sf"/>
</dbReference>
<evidence type="ECO:0008006" key="4">
    <source>
        <dbReference type="Google" id="ProtNLM"/>
    </source>
</evidence>
<protein>
    <recommendedName>
        <fullName evidence="4">Sugar-specific transcriptional regulator TrmB</fullName>
    </recommendedName>
</protein>
<feature type="region of interest" description="Disordered" evidence="1">
    <location>
        <begin position="1"/>
        <end position="23"/>
    </location>
</feature>
<organism evidence="2 3">
    <name type="scientific">Halopenitus malekzadehii</name>
    <dbReference type="NCBI Taxonomy" id="1267564"/>
    <lineage>
        <taxon>Archaea</taxon>
        <taxon>Methanobacteriati</taxon>
        <taxon>Methanobacteriota</taxon>
        <taxon>Stenosarchaea group</taxon>
        <taxon>Halobacteria</taxon>
        <taxon>Halobacteriales</taxon>
        <taxon>Haloferacaceae</taxon>
        <taxon>Halopenitus</taxon>
    </lineage>
</organism>
<dbReference type="OrthoDB" id="240032at2157"/>
<dbReference type="AlphaFoldDB" id="A0A1H6K1P4"/>
<keyword evidence="3" id="KW-1185">Reference proteome</keyword>
<reference evidence="2 3" key="1">
    <citation type="submission" date="2016-10" db="EMBL/GenBank/DDBJ databases">
        <authorList>
            <person name="de Groot N.N."/>
        </authorList>
    </citation>
    <scope>NUCLEOTIDE SEQUENCE [LARGE SCALE GENOMIC DNA]</scope>
    <source>
        <strain evidence="2 3">IBRC-M10418</strain>
    </source>
</reference>
<dbReference type="STRING" id="1267564.SAMN05192561_1385"/>
<name>A0A1H6K1P4_9EURY</name>
<dbReference type="InterPro" id="IPR055766">
    <property type="entry name" value="DUF7342"/>
</dbReference>
<evidence type="ECO:0000256" key="1">
    <source>
        <dbReference type="SAM" id="MobiDB-lite"/>
    </source>
</evidence>
<dbReference type="Proteomes" id="UP000199215">
    <property type="component" value="Unassembled WGS sequence"/>
</dbReference>
<dbReference type="RefSeq" id="WP_092818101.1">
    <property type="nucleotide sequence ID" value="NZ_FNWU01000038.1"/>
</dbReference>
<evidence type="ECO:0000313" key="3">
    <source>
        <dbReference type="Proteomes" id="UP000199215"/>
    </source>
</evidence>
<dbReference type="SUPFAM" id="SSF46785">
    <property type="entry name" value="Winged helix' DNA-binding domain"/>
    <property type="match status" value="1"/>
</dbReference>
<dbReference type="EMBL" id="FNWU01000038">
    <property type="protein sequence ID" value="SEH68871.1"/>
    <property type="molecule type" value="Genomic_DNA"/>
</dbReference>
<sequence length="186" mass="21101">MSDESPGSTPDPKRSSDAKTRWTSERTTFQRVYDVMTGVSDYATAADVAERARCSADGARNALAQLVEMGIVERRDGRPAEYRRNDSYFRWKRIEELAREHSATALRSQVADLLEEDEEFRDRFDATDPDSIPPATFEITDHDAIHDRFAALSRWRSVRHDIDVLQRAAHRAEQRNGNDVGDTASA</sequence>